<name>A0A517ZMZ7_9PLAN</name>
<reference evidence="1 2" key="1">
    <citation type="submission" date="2019-02" db="EMBL/GenBank/DDBJ databases">
        <title>Deep-cultivation of Planctomycetes and their phenomic and genomic characterization uncovers novel biology.</title>
        <authorList>
            <person name="Wiegand S."/>
            <person name="Jogler M."/>
            <person name="Boedeker C."/>
            <person name="Pinto D."/>
            <person name="Vollmers J."/>
            <person name="Rivas-Marin E."/>
            <person name="Kohn T."/>
            <person name="Peeters S.H."/>
            <person name="Heuer A."/>
            <person name="Rast P."/>
            <person name="Oberbeckmann S."/>
            <person name="Bunk B."/>
            <person name="Jeske O."/>
            <person name="Meyerdierks A."/>
            <person name="Storesund J.E."/>
            <person name="Kallscheuer N."/>
            <person name="Luecker S."/>
            <person name="Lage O.M."/>
            <person name="Pohl T."/>
            <person name="Merkel B.J."/>
            <person name="Hornburger P."/>
            <person name="Mueller R.-W."/>
            <person name="Bruemmer F."/>
            <person name="Labrenz M."/>
            <person name="Spormann A.M."/>
            <person name="Op den Camp H."/>
            <person name="Overmann J."/>
            <person name="Amann R."/>
            <person name="Jetten M.S.M."/>
            <person name="Mascher T."/>
            <person name="Medema M.H."/>
            <person name="Devos D.P."/>
            <person name="Kaster A.-K."/>
            <person name="Ovreas L."/>
            <person name="Rohde M."/>
            <person name="Galperin M.Y."/>
            <person name="Jogler C."/>
        </authorList>
    </citation>
    <scope>NUCLEOTIDE SEQUENCE [LARGE SCALE GENOMIC DNA]</scope>
    <source>
        <strain evidence="1 2">Mal52</strain>
    </source>
</reference>
<keyword evidence="2" id="KW-1185">Reference proteome</keyword>
<dbReference type="AlphaFoldDB" id="A0A517ZMZ7"/>
<evidence type="ECO:0000313" key="2">
    <source>
        <dbReference type="Proteomes" id="UP000319383"/>
    </source>
</evidence>
<dbReference type="KEGG" id="sdyn:Mal52_23080"/>
<dbReference type="Proteomes" id="UP000319383">
    <property type="component" value="Chromosome"/>
</dbReference>
<evidence type="ECO:0000313" key="1">
    <source>
        <dbReference type="EMBL" id="QDU43831.1"/>
    </source>
</evidence>
<sequence>MFWMGMDHKNKKRLRRSFALPGRVMSIERPTCNELPLRHVMHSMTDTSYEHLGHWNGHHRNRADWTYDRTAW</sequence>
<protein>
    <submittedName>
        <fullName evidence="1">Uncharacterized protein</fullName>
    </submittedName>
</protein>
<organism evidence="1 2">
    <name type="scientific">Symmachiella dynata</name>
    <dbReference type="NCBI Taxonomy" id="2527995"/>
    <lineage>
        <taxon>Bacteria</taxon>
        <taxon>Pseudomonadati</taxon>
        <taxon>Planctomycetota</taxon>
        <taxon>Planctomycetia</taxon>
        <taxon>Planctomycetales</taxon>
        <taxon>Planctomycetaceae</taxon>
        <taxon>Symmachiella</taxon>
    </lineage>
</organism>
<accession>A0A517ZMZ7</accession>
<dbReference type="EMBL" id="CP036276">
    <property type="protein sequence ID" value="QDU43831.1"/>
    <property type="molecule type" value="Genomic_DNA"/>
</dbReference>
<gene>
    <name evidence="1" type="ORF">Mal52_23080</name>
</gene>
<proteinExistence type="predicted"/>